<dbReference type="Gene3D" id="3.30.1360.30">
    <property type="entry name" value="GAD-like domain"/>
    <property type="match status" value="1"/>
</dbReference>
<dbReference type="InterPro" id="IPR002312">
    <property type="entry name" value="Asp/Asn-tRNA-synth_IIb"/>
</dbReference>
<keyword evidence="4" id="KW-0067">ATP-binding</keyword>
<evidence type="ECO:0000256" key="4">
    <source>
        <dbReference type="ARBA" id="ARBA00022840"/>
    </source>
</evidence>
<dbReference type="PANTHER" id="PTHR22594:SF5">
    <property type="entry name" value="ASPARTATE--TRNA LIGASE, MITOCHONDRIAL"/>
    <property type="match status" value="1"/>
</dbReference>
<evidence type="ECO:0000256" key="6">
    <source>
        <dbReference type="ARBA" id="ARBA00023146"/>
    </source>
</evidence>
<evidence type="ECO:0000313" key="9">
    <source>
        <dbReference type="EMBL" id="CAD5224702.1"/>
    </source>
</evidence>
<dbReference type="Proteomes" id="UP000783686">
    <property type="component" value="Unassembled WGS sequence"/>
</dbReference>
<organism evidence="9 10">
    <name type="scientific">Bursaphelenchus okinawaensis</name>
    <dbReference type="NCBI Taxonomy" id="465554"/>
    <lineage>
        <taxon>Eukaryota</taxon>
        <taxon>Metazoa</taxon>
        <taxon>Ecdysozoa</taxon>
        <taxon>Nematoda</taxon>
        <taxon>Chromadorea</taxon>
        <taxon>Rhabditida</taxon>
        <taxon>Tylenchina</taxon>
        <taxon>Tylenchomorpha</taxon>
        <taxon>Aphelenchoidea</taxon>
        <taxon>Aphelenchoididae</taxon>
        <taxon>Bursaphelenchus</taxon>
    </lineage>
</organism>
<dbReference type="Proteomes" id="UP000614601">
    <property type="component" value="Unassembled WGS sequence"/>
</dbReference>
<dbReference type="InterPro" id="IPR004365">
    <property type="entry name" value="NA-bd_OB_tRNA"/>
</dbReference>
<dbReference type="EMBL" id="CAJFCW020000005">
    <property type="protein sequence ID" value="CAG9120110.1"/>
    <property type="molecule type" value="Genomic_DNA"/>
</dbReference>
<dbReference type="PRINTS" id="PR01042">
    <property type="entry name" value="TRNASYNTHASP"/>
</dbReference>
<evidence type="ECO:0000256" key="5">
    <source>
        <dbReference type="ARBA" id="ARBA00022917"/>
    </source>
</evidence>
<keyword evidence="3" id="KW-0547">Nucleotide-binding</keyword>
<dbReference type="InterPro" id="IPR004524">
    <property type="entry name" value="Asp-tRNA-ligase_1"/>
</dbReference>
<dbReference type="OrthoDB" id="439710at2759"/>
<dbReference type="Pfam" id="PF00152">
    <property type="entry name" value="tRNA-synt_2"/>
    <property type="match status" value="1"/>
</dbReference>
<dbReference type="HAMAP" id="MF_00044">
    <property type="entry name" value="Asp_tRNA_synth_type1"/>
    <property type="match status" value="1"/>
</dbReference>
<dbReference type="Pfam" id="PF01336">
    <property type="entry name" value="tRNA_anti-codon"/>
    <property type="match status" value="1"/>
</dbReference>
<evidence type="ECO:0000256" key="1">
    <source>
        <dbReference type="ARBA" id="ARBA00006303"/>
    </source>
</evidence>
<evidence type="ECO:0000313" key="10">
    <source>
        <dbReference type="Proteomes" id="UP000614601"/>
    </source>
</evidence>
<accession>A0A811LAI2</accession>
<dbReference type="SUPFAM" id="SSF55261">
    <property type="entry name" value="GAD domain-like"/>
    <property type="match status" value="1"/>
</dbReference>
<keyword evidence="10" id="KW-1185">Reference proteome</keyword>
<dbReference type="InterPro" id="IPR004364">
    <property type="entry name" value="Aa-tRNA-synt_II"/>
</dbReference>
<protein>
    <recommendedName>
        <fullName evidence="8">Aminoacyl-transfer RNA synthetases class-II family profile domain-containing protein</fullName>
    </recommendedName>
</protein>
<proteinExistence type="inferred from homology"/>
<dbReference type="Gene3D" id="3.30.930.10">
    <property type="entry name" value="Bira Bifunctional Protein, Domain 2"/>
    <property type="match status" value="1"/>
</dbReference>
<keyword evidence="6" id="KW-0030">Aminoacyl-tRNA synthetase</keyword>
<evidence type="ECO:0000256" key="3">
    <source>
        <dbReference type="ARBA" id="ARBA00022741"/>
    </source>
</evidence>
<dbReference type="GO" id="GO:0005739">
    <property type="term" value="C:mitochondrion"/>
    <property type="evidence" value="ECO:0007669"/>
    <property type="project" value="TreeGrafter"/>
</dbReference>
<comment type="caution">
    <text evidence="9">The sequence shown here is derived from an EMBL/GenBank/DDBJ whole genome shotgun (WGS) entry which is preliminary data.</text>
</comment>
<sequence length="617" mass="70122">MKLSRIWCNCVQNVNKFAQRTHNCGQLRLQNDGERVKLKGWVSYKRFNKFMVLKDSYGATQVVVPEHLESELKHIRPEFVVEVEGVVVDRGDQKNQKMATGEIEVVADKLEVLNTALAELPLHTKMDSQEKTKQMSRYMNLRSEKLQSNLRLRSQIIHNMRSYLIDQCGFVDVETPVLSQWTPGGAHEFIVPSGQFPGQFYSLPQSPQVFKQLLMVGGIDRYFQVAKCFRDEGSMLDRQPEFTQLDLEMSFATQDDVIGLVEGVLRSSWPSTLPSSISSSTCSYLSLPFRRMTYDEVMSSYGSDKPDLRIPWKFVDCTEEMSVTNLKTTDDWNCNAFIAKGAVEYDKRFKRTEWKRLIQTKHSNARWRAVNLHKENPFKNFNAESFKSKYEVNEDDIVVFSWGDLETSRQALGMLRNFVGEVCGLRSSGFEFLWVVDFPLFRMEDGSFHSSHHPFTAPTPADLQKLKDEEDLLDIKALHYDLVMNGAELGGGSVRIHNSELQKHVINLLQLPEAPLEGLLKALSLGAPPHAGFALGIDRYMALLAANGGSSASIKDVIAFPKTKEGRCLTTGAPSEPPSYVLDRYFVQVVKQEEKNEKEVTKQKKRENSEAVQESSQ</sequence>
<reference evidence="9" key="1">
    <citation type="submission" date="2020-09" db="EMBL/GenBank/DDBJ databases">
        <authorList>
            <person name="Kikuchi T."/>
        </authorList>
    </citation>
    <scope>NUCLEOTIDE SEQUENCE</scope>
    <source>
        <strain evidence="9">SH1</strain>
    </source>
</reference>
<dbReference type="InterPro" id="IPR004115">
    <property type="entry name" value="GAD-like_sf"/>
</dbReference>
<dbReference type="InterPro" id="IPR045864">
    <property type="entry name" value="aa-tRNA-synth_II/BPL/LPL"/>
</dbReference>
<dbReference type="InterPro" id="IPR012340">
    <property type="entry name" value="NA-bd_OB-fold"/>
</dbReference>
<gene>
    <name evidence="9" type="ORF">BOKJ2_LOCUS11211</name>
</gene>
<dbReference type="GO" id="GO:0003676">
    <property type="term" value="F:nucleic acid binding"/>
    <property type="evidence" value="ECO:0007669"/>
    <property type="project" value="InterPro"/>
</dbReference>
<evidence type="ECO:0000256" key="2">
    <source>
        <dbReference type="ARBA" id="ARBA00022598"/>
    </source>
</evidence>
<evidence type="ECO:0000256" key="7">
    <source>
        <dbReference type="SAM" id="MobiDB-lite"/>
    </source>
</evidence>
<keyword evidence="2" id="KW-0436">Ligase</keyword>
<comment type="similarity">
    <text evidence="1">Belongs to the class-II aminoacyl-tRNA synthetase family. Type 1 subfamily.</text>
</comment>
<dbReference type="InterPro" id="IPR006195">
    <property type="entry name" value="aa-tRNA-synth_II"/>
</dbReference>
<dbReference type="SUPFAM" id="SSF50249">
    <property type="entry name" value="Nucleic acid-binding proteins"/>
    <property type="match status" value="1"/>
</dbReference>
<name>A0A811LAI2_9BILA</name>
<dbReference type="NCBIfam" id="NF001750">
    <property type="entry name" value="PRK00476.1"/>
    <property type="match status" value="1"/>
</dbReference>
<dbReference type="NCBIfam" id="TIGR00459">
    <property type="entry name" value="aspS_bact"/>
    <property type="match status" value="1"/>
</dbReference>
<feature type="domain" description="Aminoacyl-transfer RNA synthetases class-II family profile" evidence="8">
    <location>
        <begin position="150"/>
        <end position="561"/>
    </location>
</feature>
<dbReference type="PROSITE" id="PS50862">
    <property type="entry name" value="AA_TRNA_LIGASE_II"/>
    <property type="match status" value="1"/>
</dbReference>
<feature type="region of interest" description="Disordered" evidence="7">
    <location>
        <begin position="596"/>
        <end position="617"/>
    </location>
</feature>
<dbReference type="GO" id="GO:0004815">
    <property type="term" value="F:aspartate-tRNA ligase activity"/>
    <property type="evidence" value="ECO:0007669"/>
    <property type="project" value="TreeGrafter"/>
</dbReference>
<dbReference type="SUPFAM" id="SSF55681">
    <property type="entry name" value="Class II aaRS and biotin synthetases"/>
    <property type="match status" value="1"/>
</dbReference>
<dbReference type="GO" id="GO:0006422">
    <property type="term" value="P:aspartyl-tRNA aminoacylation"/>
    <property type="evidence" value="ECO:0007669"/>
    <property type="project" value="TreeGrafter"/>
</dbReference>
<dbReference type="GO" id="GO:0005524">
    <property type="term" value="F:ATP binding"/>
    <property type="evidence" value="ECO:0007669"/>
    <property type="project" value="UniProtKB-KW"/>
</dbReference>
<evidence type="ECO:0000259" key="8">
    <source>
        <dbReference type="PROSITE" id="PS50862"/>
    </source>
</evidence>
<dbReference type="AlphaFoldDB" id="A0A811LAI2"/>
<dbReference type="Gene3D" id="2.40.50.140">
    <property type="entry name" value="Nucleic acid-binding proteins"/>
    <property type="match status" value="1"/>
</dbReference>
<keyword evidence="5" id="KW-0648">Protein biosynthesis</keyword>
<dbReference type="PANTHER" id="PTHR22594">
    <property type="entry name" value="ASPARTYL/LYSYL-TRNA SYNTHETASE"/>
    <property type="match status" value="1"/>
</dbReference>
<dbReference type="EMBL" id="CAJFDH010000005">
    <property type="protein sequence ID" value="CAD5224702.1"/>
    <property type="molecule type" value="Genomic_DNA"/>
</dbReference>
<feature type="compositionally biased region" description="Basic and acidic residues" evidence="7">
    <location>
        <begin position="596"/>
        <end position="609"/>
    </location>
</feature>